<dbReference type="GeneID" id="79316826"/>
<dbReference type="InterPro" id="IPR013656">
    <property type="entry name" value="PAS_4"/>
</dbReference>
<evidence type="ECO:0000256" key="1">
    <source>
        <dbReference type="ARBA" id="ARBA00023015"/>
    </source>
</evidence>
<dbReference type="Pfam" id="PF08448">
    <property type="entry name" value="PAS_4"/>
    <property type="match status" value="1"/>
</dbReference>
<reference evidence="5 6" key="1">
    <citation type="journal article" date="2019" name="Int. J. Syst. Evol. Microbiol.">
        <title>The Global Catalogue of Microorganisms (GCM) 10K type strain sequencing project: providing services to taxonomists for standard genome sequencing and annotation.</title>
        <authorList>
            <consortium name="The Broad Institute Genomics Platform"/>
            <consortium name="The Broad Institute Genome Sequencing Center for Infectious Disease"/>
            <person name="Wu L."/>
            <person name="Ma J."/>
        </authorList>
    </citation>
    <scope>NUCLEOTIDE SEQUENCE [LARGE SCALE GENOMIC DNA]</scope>
    <source>
        <strain evidence="5 6">PSR21</strain>
    </source>
</reference>
<dbReference type="Proteomes" id="UP001596547">
    <property type="component" value="Unassembled WGS sequence"/>
</dbReference>
<name>A0ABD6A8P9_9EURY</name>
<dbReference type="PANTHER" id="PTHR34236:SF1">
    <property type="entry name" value="DIMETHYL SULFOXIDE REDUCTASE TRANSCRIPTIONAL ACTIVATOR"/>
    <property type="match status" value="1"/>
</dbReference>
<dbReference type="InterPro" id="IPR007050">
    <property type="entry name" value="HTH_bacterioopsin"/>
</dbReference>
<dbReference type="SUPFAM" id="SSF55781">
    <property type="entry name" value="GAF domain-like"/>
    <property type="match status" value="1"/>
</dbReference>
<protein>
    <submittedName>
        <fullName evidence="5">Bacterio-opsin activator domain-containing protein</fullName>
    </submittedName>
</protein>
<dbReference type="Gene3D" id="3.30.450.20">
    <property type="entry name" value="PAS domain"/>
    <property type="match status" value="1"/>
</dbReference>
<dbReference type="InterPro" id="IPR035965">
    <property type="entry name" value="PAS-like_dom_sf"/>
</dbReference>
<dbReference type="Pfam" id="PF13185">
    <property type="entry name" value="GAF_2"/>
    <property type="match status" value="1"/>
</dbReference>
<accession>A0ABD6A8P9</accession>
<evidence type="ECO:0000256" key="3">
    <source>
        <dbReference type="SAM" id="MobiDB-lite"/>
    </source>
</evidence>
<proteinExistence type="predicted"/>
<sequence length="540" mass="59837">MPGSTNDRGETCPNDQHLRHVVGNGAVGASRTDAELRYVRVYRPLVGDLPESEMVGKRDDELYATDVADRLREPKEAARETGELVERRVTLPDGDEDRTYRLVAAPIRGRDGAVEGVMDVAYDVTAQVALEATERKLRRRCAQLEHVERVGNCVRATLDVLLQASTREEAYQPLCDRLVNSELYETASIADYRPERDEAVVRAQSGAGIAEDGGTATADVVALKDGATGRAVRTREPQVLPAGDSRSRPLDWLPADARGHRVVVVPLTYGRIVYGVVGLTADREDAFGEYELKILRELGTVIGYAYHTIENKRQLLSDTVVELEFRSTDRRSFLIGLSAEYGYRGELQSLVPASDGTLLAYEFISGVDPRVVVEAAADEPTISECRVIREEEDGALLQFQLVESFITLALAEYGATVRSIVVEDGVADFVCEVSPHTDVRALVEQVKTAFPETELRRKREVDRSDPANRPDERQRLGERLTERQRDALEAAYRAGYFEWSRESTAEEVAAAMGITAPTFHKHLRKGLDAVMTALFEADGR</sequence>
<dbReference type="PROSITE" id="PS50113">
    <property type="entry name" value="PAC"/>
    <property type="match status" value="1"/>
</dbReference>
<feature type="region of interest" description="Disordered" evidence="3">
    <location>
        <begin position="457"/>
        <end position="478"/>
    </location>
</feature>
<dbReference type="InterPro" id="IPR031803">
    <property type="entry name" value="BAT_GAF/HTH-assoc"/>
</dbReference>
<dbReference type="AlphaFoldDB" id="A0ABD6A8P9"/>
<evidence type="ECO:0000256" key="2">
    <source>
        <dbReference type="ARBA" id="ARBA00023163"/>
    </source>
</evidence>
<dbReference type="SUPFAM" id="SSF55785">
    <property type="entry name" value="PYP-like sensor domain (PAS domain)"/>
    <property type="match status" value="1"/>
</dbReference>
<comment type="caution">
    <text evidence="5">The sequence shown here is derived from an EMBL/GenBank/DDBJ whole genome shotgun (WGS) entry which is preliminary data.</text>
</comment>
<dbReference type="RefSeq" id="WP_276304201.1">
    <property type="nucleotide sequence ID" value="NZ_CP119992.1"/>
</dbReference>
<dbReference type="InterPro" id="IPR003018">
    <property type="entry name" value="GAF"/>
</dbReference>
<dbReference type="Gene3D" id="3.30.450.40">
    <property type="match status" value="1"/>
</dbReference>
<gene>
    <name evidence="5" type="ORF">ACFQPE_06940</name>
</gene>
<dbReference type="PANTHER" id="PTHR34236">
    <property type="entry name" value="DIMETHYL SULFOXIDE REDUCTASE TRANSCRIPTIONAL ACTIVATOR"/>
    <property type="match status" value="1"/>
</dbReference>
<dbReference type="Pfam" id="PF04967">
    <property type="entry name" value="HTH_10"/>
    <property type="match status" value="1"/>
</dbReference>
<evidence type="ECO:0000313" key="6">
    <source>
        <dbReference type="Proteomes" id="UP001596547"/>
    </source>
</evidence>
<keyword evidence="2" id="KW-0804">Transcription</keyword>
<keyword evidence="6" id="KW-1185">Reference proteome</keyword>
<organism evidence="5 6">
    <name type="scientific">Halomarina halobia</name>
    <dbReference type="NCBI Taxonomy" id="3033386"/>
    <lineage>
        <taxon>Archaea</taxon>
        <taxon>Methanobacteriati</taxon>
        <taxon>Methanobacteriota</taxon>
        <taxon>Stenosarchaea group</taxon>
        <taxon>Halobacteria</taxon>
        <taxon>Halobacteriales</taxon>
        <taxon>Natronomonadaceae</taxon>
        <taxon>Halomarina</taxon>
    </lineage>
</organism>
<evidence type="ECO:0000259" key="4">
    <source>
        <dbReference type="PROSITE" id="PS50113"/>
    </source>
</evidence>
<dbReference type="EMBL" id="JBHTBF010000002">
    <property type="protein sequence ID" value="MFC7316535.1"/>
    <property type="molecule type" value="Genomic_DNA"/>
</dbReference>
<evidence type="ECO:0000313" key="5">
    <source>
        <dbReference type="EMBL" id="MFC7316535.1"/>
    </source>
</evidence>
<dbReference type="Pfam" id="PF15915">
    <property type="entry name" value="BAT"/>
    <property type="match status" value="1"/>
</dbReference>
<keyword evidence="1" id="KW-0805">Transcription regulation</keyword>
<feature type="domain" description="PAC" evidence="4">
    <location>
        <begin position="83"/>
        <end position="136"/>
    </location>
</feature>
<dbReference type="InterPro" id="IPR000700">
    <property type="entry name" value="PAS-assoc_C"/>
</dbReference>
<dbReference type="InterPro" id="IPR029016">
    <property type="entry name" value="GAF-like_dom_sf"/>
</dbReference>